<organism evidence="9 10">
    <name type="scientific">Achromobacter piechaudii</name>
    <dbReference type="NCBI Taxonomy" id="72556"/>
    <lineage>
        <taxon>Bacteria</taxon>
        <taxon>Pseudomonadati</taxon>
        <taxon>Pseudomonadota</taxon>
        <taxon>Betaproteobacteria</taxon>
        <taxon>Burkholderiales</taxon>
        <taxon>Alcaligenaceae</taxon>
        <taxon>Achromobacter</taxon>
    </lineage>
</organism>
<keyword evidence="5" id="KW-0812">Transmembrane</keyword>
<sequence>MSALTEFAESWIIQAYSWINKEKIMKAKTGAWAASALVLVLAVGGGLAWKHGRASQQGGWAMAPAKVAVAPAVQADFPMTLTGIGSLEATRQVQVPAEVDGRVTQILFTAGQAVKAGQLLVQMNDAPERGELARLEAQVRNARALLERTRRLVPQQAATREQLEQAQADHDQAAADVRRVQALIEQKRIKAPFDGVLGVRRVHLGQFARAGDPMVSLTDASTLYANIILPEQALGAVRTDQPVTVTVDAHPGREFTGRVTTVEPQVDAGSRTVRVQATLANPDGALAAGMFAHGGIGLPDRPDVITVPETAVSYSAYGDSVYVLTPPKPDSDGEPATVRQAYVKTAERVRGRVVVTEGLNAGDQVVTSGQLRLHNGAAVEVTASDTVALRAPGQTASRSN</sequence>
<keyword evidence="10" id="KW-1185">Reference proteome</keyword>
<dbReference type="InterPro" id="IPR006143">
    <property type="entry name" value="RND_pump_MFP"/>
</dbReference>
<evidence type="ECO:0000256" key="4">
    <source>
        <dbReference type="SAM" id="Coils"/>
    </source>
</evidence>
<evidence type="ECO:0000259" key="6">
    <source>
        <dbReference type="Pfam" id="PF25917"/>
    </source>
</evidence>
<proteinExistence type="inferred from homology"/>
<evidence type="ECO:0000259" key="7">
    <source>
        <dbReference type="Pfam" id="PF25954"/>
    </source>
</evidence>
<reference evidence="9 10" key="1">
    <citation type="submission" date="2020-04" db="EMBL/GenBank/DDBJ databases">
        <authorList>
            <person name="De Canck E."/>
        </authorList>
    </citation>
    <scope>NUCLEOTIDE SEQUENCE [LARGE SCALE GENOMIC DNA]</scope>
    <source>
        <strain evidence="9 10">LMG 1873</strain>
    </source>
</reference>
<protein>
    <submittedName>
        <fullName evidence="9">Multidrug resistance protein MdtA</fullName>
    </submittedName>
</protein>
<evidence type="ECO:0000256" key="2">
    <source>
        <dbReference type="ARBA" id="ARBA00009477"/>
    </source>
</evidence>
<feature type="domain" description="Multidrug resistance protein MdtA-like barrel-sandwich hybrid" evidence="6">
    <location>
        <begin position="91"/>
        <end position="217"/>
    </location>
</feature>
<evidence type="ECO:0000259" key="8">
    <source>
        <dbReference type="Pfam" id="PF25967"/>
    </source>
</evidence>
<evidence type="ECO:0000256" key="1">
    <source>
        <dbReference type="ARBA" id="ARBA00004196"/>
    </source>
</evidence>
<dbReference type="InterPro" id="IPR058627">
    <property type="entry name" value="MdtA-like_C"/>
</dbReference>
<dbReference type="Gene3D" id="2.40.30.170">
    <property type="match status" value="1"/>
</dbReference>
<feature type="domain" description="CusB-like beta-barrel" evidence="7">
    <location>
        <begin position="226"/>
        <end position="293"/>
    </location>
</feature>
<keyword evidence="5" id="KW-1133">Transmembrane helix</keyword>
<dbReference type="Pfam" id="PF25954">
    <property type="entry name" value="Beta-barrel_RND_2"/>
    <property type="match status" value="1"/>
</dbReference>
<feature type="domain" description="Multidrug resistance protein MdtA-like C-terminal permuted SH3" evidence="8">
    <location>
        <begin position="303"/>
        <end position="369"/>
    </location>
</feature>
<evidence type="ECO:0000313" key="10">
    <source>
        <dbReference type="Proteomes" id="UP000494116"/>
    </source>
</evidence>
<dbReference type="PANTHER" id="PTHR30469">
    <property type="entry name" value="MULTIDRUG RESISTANCE PROTEIN MDTA"/>
    <property type="match status" value="1"/>
</dbReference>
<evidence type="ECO:0000256" key="3">
    <source>
        <dbReference type="ARBA" id="ARBA00022448"/>
    </source>
</evidence>
<name>A0ABM8KZQ2_9BURK</name>
<dbReference type="Gene3D" id="1.10.287.470">
    <property type="entry name" value="Helix hairpin bin"/>
    <property type="match status" value="1"/>
</dbReference>
<dbReference type="SUPFAM" id="SSF111369">
    <property type="entry name" value="HlyD-like secretion proteins"/>
    <property type="match status" value="1"/>
</dbReference>
<dbReference type="EMBL" id="CADIJS010000003">
    <property type="protein sequence ID" value="CAB3715872.1"/>
    <property type="molecule type" value="Genomic_DNA"/>
</dbReference>
<dbReference type="Pfam" id="PF25917">
    <property type="entry name" value="BSH_RND"/>
    <property type="match status" value="1"/>
</dbReference>
<accession>A0ABM8KZQ2</accession>
<evidence type="ECO:0000256" key="5">
    <source>
        <dbReference type="SAM" id="Phobius"/>
    </source>
</evidence>
<keyword evidence="5" id="KW-0472">Membrane</keyword>
<comment type="subcellular location">
    <subcellularLocation>
        <location evidence="1">Cell envelope</location>
    </subcellularLocation>
</comment>
<dbReference type="InterPro" id="IPR058792">
    <property type="entry name" value="Beta-barrel_RND_2"/>
</dbReference>
<keyword evidence="4" id="KW-0175">Coiled coil</keyword>
<dbReference type="PANTHER" id="PTHR30469:SF29">
    <property type="entry name" value="BLR2860 PROTEIN"/>
    <property type="match status" value="1"/>
</dbReference>
<feature type="transmembrane region" description="Helical" evidence="5">
    <location>
        <begin position="30"/>
        <end position="49"/>
    </location>
</feature>
<dbReference type="Proteomes" id="UP000494116">
    <property type="component" value="Unassembled WGS sequence"/>
</dbReference>
<dbReference type="InterPro" id="IPR058625">
    <property type="entry name" value="MdtA-like_BSH"/>
</dbReference>
<keyword evidence="3" id="KW-0813">Transport</keyword>
<dbReference type="Gene3D" id="2.40.50.100">
    <property type="match status" value="1"/>
</dbReference>
<comment type="caution">
    <text evidence="9">The sequence shown here is derived from an EMBL/GenBank/DDBJ whole genome shotgun (WGS) entry which is preliminary data.</text>
</comment>
<dbReference type="Pfam" id="PF25967">
    <property type="entry name" value="RND-MFP_C"/>
    <property type="match status" value="1"/>
</dbReference>
<feature type="coiled-coil region" evidence="4">
    <location>
        <begin position="132"/>
        <end position="183"/>
    </location>
</feature>
<dbReference type="NCBIfam" id="TIGR01730">
    <property type="entry name" value="RND_mfp"/>
    <property type="match status" value="1"/>
</dbReference>
<gene>
    <name evidence="9" type="primary">mdtA_3</name>
    <name evidence="9" type="ORF">LMG1873_03502</name>
</gene>
<dbReference type="Gene3D" id="2.40.420.20">
    <property type="match status" value="1"/>
</dbReference>
<evidence type="ECO:0000313" key="9">
    <source>
        <dbReference type="EMBL" id="CAB3715872.1"/>
    </source>
</evidence>
<comment type="similarity">
    <text evidence="2">Belongs to the membrane fusion protein (MFP) (TC 8.A.1) family.</text>
</comment>